<feature type="transmembrane region" description="Helical" evidence="1">
    <location>
        <begin position="472"/>
        <end position="494"/>
    </location>
</feature>
<sequence length="503" mass="58012">RLFHRNDLPNKKSSTSILFDSTTENSKIDKGLNDNEEKGAVFNLLGLTFHWACDCSSRSIDVQLWICHFVSCPHGLNMKNLFSVLFVIFNILLYKRETCAMQCKDITTTSALTRLKDYLFCDYDREIRPTKHYNNATIINLGLNIQQFQVNDISNSVIFDVWLKLVWKDPHFTWDKSQFDSITALHVKSYEIWVPDIVTHSTTDTGVDVEMPQAECIVQHDGVILCVPMTTYTTFCESDHTWWPYDMMNCTIHIASWSHGSNEISLRSFTLNDFSENSTEDNLEWEVVDLFKNERVIVSKYGLGFTTDQLSYHILLRRHSSMNTTAYMTSAIVLMTMTLMVLWLEPRSTERMVIANLNFILHLFCLLDLQWKLPFNGTHPPRLILFYEKSLALATFSLILTSILRYMHEINAEAPAWISVTTVKVLKSRIGQIFLLSILDPKVSATIEMNVDDNTNLVSPNKKKSTWRYTSVVIGWLAFLTVLFTYVVLLIIFLPTSRFASSF</sequence>
<dbReference type="SUPFAM" id="SSF63712">
    <property type="entry name" value="Nicotinic receptor ligand binding domain-like"/>
    <property type="match status" value="1"/>
</dbReference>
<dbReference type="InterPro" id="IPR036734">
    <property type="entry name" value="Neur_chan_lig-bd_sf"/>
</dbReference>
<evidence type="ECO:0000313" key="4">
    <source>
        <dbReference type="RefSeq" id="XP_048264441.1"/>
    </source>
</evidence>
<dbReference type="Gene3D" id="2.70.170.10">
    <property type="entry name" value="Neurotransmitter-gated ion-channel ligand-binding domain"/>
    <property type="match status" value="1"/>
</dbReference>
<feature type="non-terminal residue" evidence="4">
    <location>
        <position position="1"/>
    </location>
</feature>
<keyword evidence="1" id="KW-0812">Transmembrane</keyword>
<dbReference type="GeneID" id="125385621"/>
<dbReference type="InterPro" id="IPR006201">
    <property type="entry name" value="Neur_channel"/>
</dbReference>
<proteinExistence type="predicted"/>
<evidence type="ECO:0000256" key="1">
    <source>
        <dbReference type="SAM" id="Phobius"/>
    </source>
</evidence>
<accession>A0A9C6SNV4</accession>
<name>A0A9C6SNV4_BOMTE</name>
<dbReference type="Pfam" id="PF02931">
    <property type="entry name" value="Neur_chan_LBD"/>
    <property type="match status" value="1"/>
</dbReference>
<evidence type="ECO:0000313" key="3">
    <source>
        <dbReference type="Proteomes" id="UP000835206"/>
    </source>
</evidence>
<evidence type="ECO:0000259" key="2">
    <source>
        <dbReference type="Pfam" id="PF02931"/>
    </source>
</evidence>
<dbReference type="OrthoDB" id="410315at2759"/>
<dbReference type="GO" id="GO:0004888">
    <property type="term" value="F:transmembrane signaling receptor activity"/>
    <property type="evidence" value="ECO:0007669"/>
    <property type="project" value="InterPro"/>
</dbReference>
<dbReference type="InterPro" id="IPR006202">
    <property type="entry name" value="Neur_chan_lig-bd"/>
</dbReference>
<keyword evidence="3" id="KW-1185">Reference proteome</keyword>
<protein>
    <submittedName>
        <fullName evidence="4">Neuronal acetylcholine receptor subunit alpha-5-like</fullName>
    </submittedName>
</protein>
<dbReference type="CTD" id="100126173"/>
<keyword evidence="1" id="KW-1133">Transmembrane helix</keyword>
<dbReference type="CDD" id="cd18989">
    <property type="entry name" value="LGIC_ECD_cation"/>
    <property type="match status" value="1"/>
</dbReference>
<organism evidence="3 4">
    <name type="scientific">Bombus terrestris</name>
    <name type="common">Buff-tailed bumblebee</name>
    <name type="synonym">Apis terrestris</name>
    <dbReference type="NCBI Taxonomy" id="30195"/>
    <lineage>
        <taxon>Eukaryota</taxon>
        <taxon>Metazoa</taxon>
        <taxon>Ecdysozoa</taxon>
        <taxon>Arthropoda</taxon>
        <taxon>Hexapoda</taxon>
        <taxon>Insecta</taxon>
        <taxon>Pterygota</taxon>
        <taxon>Neoptera</taxon>
        <taxon>Endopterygota</taxon>
        <taxon>Hymenoptera</taxon>
        <taxon>Apocrita</taxon>
        <taxon>Aculeata</taxon>
        <taxon>Apoidea</taxon>
        <taxon>Anthophila</taxon>
        <taxon>Apidae</taxon>
        <taxon>Bombus</taxon>
        <taxon>Bombus</taxon>
    </lineage>
</organism>
<dbReference type="GO" id="GO:0016020">
    <property type="term" value="C:membrane"/>
    <property type="evidence" value="ECO:0007669"/>
    <property type="project" value="InterPro"/>
</dbReference>
<dbReference type="Proteomes" id="UP000835206">
    <property type="component" value="Chromosome 9"/>
</dbReference>
<dbReference type="FunFam" id="2.70.170.10:FF:000028">
    <property type="entry name" value="AcetylCholine Receptor"/>
    <property type="match status" value="1"/>
</dbReference>
<feature type="domain" description="Neurotransmitter-gated ion-channel ligand-binding" evidence="2">
    <location>
        <begin position="113"/>
        <end position="319"/>
    </location>
</feature>
<dbReference type="PANTHER" id="PTHR18945">
    <property type="entry name" value="NEUROTRANSMITTER GATED ION CHANNEL"/>
    <property type="match status" value="1"/>
</dbReference>
<dbReference type="RefSeq" id="XP_048264441.1">
    <property type="nucleotide sequence ID" value="XM_048408484.1"/>
</dbReference>
<gene>
    <name evidence="4" type="primary">LOC125385621</name>
</gene>
<dbReference type="KEGG" id="bter:125385621"/>
<dbReference type="GO" id="GO:0005230">
    <property type="term" value="F:extracellular ligand-gated monoatomic ion channel activity"/>
    <property type="evidence" value="ECO:0007669"/>
    <property type="project" value="InterPro"/>
</dbReference>
<reference evidence="4" key="1">
    <citation type="submission" date="2025-08" db="UniProtKB">
        <authorList>
            <consortium name="RefSeq"/>
        </authorList>
    </citation>
    <scope>IDENTIFICATION</scope>
</reference>
<keyword evidence="1" id="KW-0472">Membrane</keyword>
<dbReference type="AlphaFoldDB" id="A0A9C6SNV4"/>
<feature type="transmembrane region" description="Helical" evidence="1">
    <location>
        <begin position="326"/>
        <end position="344"/>
    </location>
</feature>